<sequence length="455" mass="51383">MNHDYYHEQNSCYDSTSIGFDQSQPQQYTVNHPIFNAHNDVLKSQTTIMEQLTSLTSMCEMACQIVQKKREKKRIEEEQAAKAQNWKLPVCYDDDDDEESSNSLEDNIISELPPYSAVTPSEPVDSLNMEDERLNTIPATKSDEFIKSSVESLVPIPSESEDDCKCDVPDCDDSQTINFSMFSSPLFDDFTFSDDESSHEEDIHEMSFKTYSNPLFDLDEEIISGEFNLIYNEDLESTLKNDRFNTEPYLLESLPNRDTLMSSPLKIDSLLAEFAGALIFLKSIPPGIDEADCDPEEDIHLVKRLLYDNSSPHPPEEIVSDNSNADIESFSPSHIPVEDSGSHMEEIDLPFTSDDPMPPGIKYDDYDSGRDISILEELLDNYSLSLPANESYHFDIRSPYRPPAKHPDGNTGTLNIKMMGVVSDQKVPIPGLTITRILNQEKSPDLLSHLGLEAF</sequence>
<name>A0A6L2KGJ4_TANCI</name>
<evidence type="ECO:0000313" key="1">
    <source>
        <dbReference type="EMBL" id="GEU48049.1"/>
    </source>
</evidence>
<gene>
    <name evidence="1" type="ORF">Tci_020027</name>
</gene>
<evidence type="ECO:0008006" key="2">
    <source>
        <dbReference type="Google" id="ProtNLM"/>
    </source>
</evidence>
<protein>
    <recommendedName>
        <fullName evidence="2">Reverse transcriptase domain-containing protein</fullName>
    </recommendedName>
</protein>
<comment type="caution">
    <text evidence="1">The sequence shown here is derived from an EMBL/GenBank/DDBJ whole genome shotgun (WGS) entry which is preliminary data.</text>
</comment>
<dbReference type="AlphaFoldDB" id="A0A6L2KGJ4"/>
<dbReference type="EMBL" id="BKCJ010002364">
    <property type="protein sequence ID" value="GEU48049.1"/>
    <property type="molecule type" value="Genomic_DNA"/>
</dbReference>
<organism evidence="1">
    <name type="scientific">Tanacetum cinerariifolium</name>
    <name type="common">Dalmatian daisy</name>
    <name type="synonym">Chrysanthemum cinerariifolium</name>
    <dbReference type="NCBI Taxonomy" id="118510"/>
    <lineage>
        <taxon>Eukaryota</taxon>
        <taxon>Viridiplantae</taxon>
        <taxon>Streptophyta</taxon>
        <taxon>Embryophyta</taxon>
        <taxon>Tracheophyta</taxon>
        <taxon>Spermatophyta</taxon>
        <taxon>Magnoliopsida</taxon>
        <taxon>eudicotyledons</taxon>
        <taxon>Gunneridae</taxon>
        <taxon>Pentapetalae</taxon>
        <taxon>asterids</taxon>
        <taxon>campanulids</taxon>
        <taxon>Asterales</taxon>
        <taxon>Asteraceae</taxon>
        <taxon>Asteroideae</taxon>
        <taxon>Anthemideae</taxon>
        <taxon>Anthemidinae</taxon>
        <taxon>Tanacetum</taxon>
    </lineage>
</organism>
<proteinExistence type="predicted"/>
<accession>A0A6L2KGJ4</accession>
<reference evidence="1" key="1">
    <citation type="journal article" date="2019" name="Sci. Rep.">
        <title>Draft genome of Tanacetum cinerariifolium, the natural source of mosquito coil.</title>
        <authorList>
            <person name="Yamashiro T."/>
            <person name="Shiraishi A."/>
            <person name="Satake H."/>
            <person name="Nakayama K."/>
        </authorList>
    </citation>
    <scope>NUCLEOTIDE SEQUENCE</scope>
</reference>